<reference evidence="2" key="1">
    <citation type="journal article" date="2022" name="bioRxiv">
        <title>Sequencing and chromosome-scale assembly of the giantPleurodeles waltlgenome.</title>
        <authorList>
            <person name="Brown T."/>
            <person name="Elewa A."/>
            <person name="Iarovenko S."/>
            <person name="Subramanian E."/>
            <person name="Araus A.J."/>
            <person name="Petzold A."/>
            <person name="Susuki M."/>
            <person name="Suzuki K.-i.T."/>
            <person name="Hayashi T."/>
            <person name="Toyoda A."/>
            <person name="Oliveira C."/>
            <person name="Osipova E."/>
            <person name="Leigh N.D."/>
            <person name="Simon A."/>
            <person name="Yun M.H."/>
        </authorList>
    </citation>
    <scope>NUCLEOTIDE SEQUENCE</scope>
    <source>
        <strain evidence="2">20211129_DDA</strain>
        <tissue evidence="2">Liver</tissue>
    </source>
</reference>
<protein>
    <submittedName>
        <fullName evidence="2">Uncharacterized protein</fullName>
    </submittedName>
</protein>
<keyword evidence="3" id="KW-1185">Reference proteome</keyword>
<comment type="caution">
    <text evidence="2">The sequence shown here is derived from an EMBL/GenBank/DDBJ whole genome shotgun (WGS) entry which is preliminary data.</text>
</comment>
<evidence type="ECO:0000313" key="2">
    <source>
        <dbReference type="EMBL" id="KAJ1139558.1"/>
    </source>
</evidence>
<feature type="compositionally biased region" description="Low complexity" evidence="1">
    <location>
        <begin position="74"/>
        <end position="88"/>
    </location>
</feature>
<feature type="region of interest" description="Disordered" evidence="1">
    <location>
        <begin position="1"/>
        <end position="130"/>
    </location>
</feature>
<accession>A0AAV7QMG6</accession>
<evidence type="ECO:0000256" key="1">
    <source>
        <dbReference type="SAM" id="MobiDB-lite"/>
    </source>
</evidence>
<gene>
    <name evidence="2" type="ORF">NDU88_005927</name>
</gene>
<name>A0AAV7QMG6_PLEWA</name>
<dbReference type="EMBL" id="JANPWB010000010">
    <property type="protein sequence ID" value="KAJ1139558.1"/>
    <property type="molecule type" value="Genomic_DNA"/>
</dbReference>
<feature type="compositionally biased region" description="Basic and acidic residues" evidence="1">
    <location>
        <begin position="114"/>
        <end position="123"/>
    </location>
</feature>
<dbReference type="Proteomes" id="UP001066276">
    <property type="component" value="Chromosome 6"/>
</dbReference>
<evidence type="ECO:0000313" key="3">
    <source>
        <dbReference type="Proteomes" id="UP001066276"/>
    </source>
</evidence>
<organism evidence="2 3">
    <name type="scientific">Pleurodeles waltl</name>
    <name type="common">Iberian ribbed newt</name>
    <dbReference type="NCBI Taxonomy" id="8319"/>
    <lineage>
        <taxon>Eukaryota</taxon>
        <taxon>Metazoa</taxon>
        <taxon>Chordata</taxon>
        <taxon>Craniata</taxon>
        <taxon>Vertebrata</taxon>
        <taxon>Euteleostomi</taxon>
        <taxon>Amphibia</taxon>
        <taxon>Batrachia</taxon>
        <taxon>Caudata</taxon>
        <taxon>Salamandroidea</taxon>
        <taxon>Salamandridae</taxon>
        <taxon>Pleurodelinae</taxon>
        <taxon>Pleurodeles</taxon>
    </lineage>
</organism>
<proteinExistence type="predicted"/>
<feature type="compositionally biased region" description="Basic and acidic residues" evidence="1">
    <location>
        <begin position="1"/>
        <end position="12"/>
    </location>
</feature>
<sequence length="154" mass="17031">MSPKQSRSEEKLQNVTGHYRSPRQSPQHCQARSSNLQPPGKRQTRPRQRPPGNTRCGTGSGLQVTLDVAQAAVSRQRQMQPSQRPPGSVGRGCPSNHTPAQRLRNRATCPQTRRNRESPERHTTGPQTTLVTNLWCSKRAVEATSSKQLTAGYG</sequence>
<dbReference type="AlphaFoldDB" id="A0AAV7QMG6"/>
<feature type="compositionally biased region" description="Polar residues" evidence="1">
    <location>
        <begin position="22"/>
        <end position="37"/>
    </location>
</feature>